<evidence type="ECO:0000313" key="7">
    <source>
        <dbReference type="Proteomes" id="UP000006727"/>
    </source>
</evidence>
<feature type="region of interest" description="Disordered" evidence="4">
    <location>
        <begin position="1"/>
        <end position="80"/>
    </location>
</feature>
<dbReference type="PANTHER" id="PTHR31060:SF3">
    <property type="entry name" value="OS04G0579700 PROTEIN"/>
    <property type="match status" value="1"/>
</dbReference>
<dbReference type="InterPro" id="IPR000210">
    <property type="entry name" value="BTB/POZ_dom"/>
</dbReference>
<name>A0A7I4AQ49_PHYPA</name>
<reference evidence="6 7" key="1">
    <citation type="journal article" date="2008" name="Science">
        <title>The Physcomitrella genome reveals evolutionary insights into the conquest of land by plants.</title>
        <authorList>
            <person name="Rensing S."/>
            <person name="Lang D."/>
            <person name="Zimmer A."/>
            <person name="Terry A."/>
            <person name="Salamov A."/>
            <person name="Shapiro H."/>
            <person name="Nishiyama T."/>
            <person name="Perroud P.-F."/>
            <person name="Lindquist E."/>
            <person name="Kamisugi Y."/>
            <person name="Tanahashi T."/>
            <person name="Sakakibara K."/>
            <person name="Fujita T."/>
            <person name="Oishi K."/>
            <person name="Shin-I T."/>
            <person name="Kuroki Y."/>
            <person name="Toyoda A."/>
            <person name="Suzuki Y."/>
            <person name="Hashimoto A."/>
            <person name="Yamaguchi K."/>
            <person name="Sugano A."/>
            <person name="Kohara Y."/>
            <person name="Fujiyama A."/>
            <person name="Anterola A."/>
            <person name="Aoki S."/>
            <person name="Ashton N."/>
            <person name="Barbazuk W.B."/>
            <person name="Barker E."/>
            <person name="Bennetzen J."/>
            <person name="Bezanilla M."/>
            <person name="Blankenship R."/>
            <person name="Cho S.H."/>
            <person name="Dutcher S."/>
            <person name="Estelle M."/>
            <person name="Fawcett J.A."/>
            <person name="Gundlach H."/>
            <person name="Hanada K."/>
            <person name="Heyl A."/>
            <person name="Hicks K.A."/>
            <person name="Hugh J."/>
            <person name="Lohr M."/>
            <person name="Mayer K."/>
            <person name="Melkozernov A."/>
            <person name="Murata T."/>
            <person name="Nelson D."/>
            <person name="Pils B."/>
            <person name="Prigge M."/>
            <person name="Reiss B."/>
            <person name="Renner T."/>
            <person name="Rombauts S."/>
            <person name="Rushton P."/>
            <person name="Sanderfoot A."/>
            <person name="Schween G."/>
            <person name="Shiu S.-H."/>
            <person name="Stueber K."/>
            <person name="Theodoulou F.L."/>
            <person name="Tu H."/>
            <person name="Van de Peer Y."/>
            <person name="Verrier P.J."/>
            <person name="Waters E."/>
            <person name="Wood A."/>
            <person name="Yang L."/>
            <person name="Cove D."/>
            <person name="Cuming A."/>
            <person name="Hasebe M."/>
            <person name="Lucas S."/>
            <person name="Mishler D.B."/>
            <person name="Reski R."/>
            <person name="Grigoriev I."/>
            <person name="Quatrano R.S."/>
            <person name="Boore J.L."/>
        </authorList>
    </citation>
    <scope>NUCLEOTIDE SEQUENCE [LARGE SCALE GENOMIC DNA]</scope>
    <source>
        <strain evidence="6 7">cv. Gransden 2004</strain>
    </source>
</reference>
<dbReference type="PROSITE" id="PS50097">
    <property type="entry name" value="BTB"/>
    <property type="match status" value="1"/>
</dbReference>
<feature type="compositionally biased region" description="Polar residues" evidence="4">
    <location>
        <begin position="146"/>
        <end position="161"/>
    </location>
</feature>
<dbReference type="AlphaFoldDB" id="A0A7I4AQ49"/>
<comment type="function">
    <text evidence="1">May act as a substrate-specific adapter of an E3 ubiquitin-protein ligase complex (CUL3-RBX1-BTB) which mediates the ubiquitination and subsequent proteasomal degradation of target proteins.</text>
</comment>
<comment type="pathway">
    <text evidence="2">Protein modification; protein ubiquitination.</text>
</comment>
<dbReference type="Gene3D" id="3.30.710.10">
    <property type="entry name" value="Potassium Channel Kv1.1, Chain A"/>
    <property type="match status" value="1"/>
</dbReference>
<protein>
    <recommendedName>
        <fullName evidence="5">BTB domain-containing protein</fullName>
    </recommendedName>
</protein>
<dbReference type="Pfam" id="PF00651">
    <property type="entry name" value="BTB"/>
    <property type="match status" value="1"/>
</dbReference>
<dbReference type="Pfam" id="PF25553">
    <property type="entry name" value="BTB-POZ_ANK-like"/>
    <property type="match status" value="1"/>
</dbReference>
<evidence type="ECO:0000256" key="3">
    <source>
        <dbReference type="ARBA" id="ARBA00022786"/>
    </source>
</evidence>
<gene>
    <name evidence="6" type="primary">LOC112290119</name>
</gene>
<dbReference type="InterPro" id="IPR011333">
    <property type="entry name" value="SKP1/BTB/POZ_sf"/>
</dbReference>
<dbReference type="EMBL" id="ABEU02000013">
    <property type="status" value="NOT_ANNOTATED_CDS"/>
    <property type="molecule type" value="Genomic_DNA"/>
</dbReference>
<evidence type="ECO:0000313" key="6">
    <source>
        <dbReference type="EnsemblPlants" id="Pp3c13_7700V3.3"/>
    </source>
</evidence>
<evidence type="ECO:0000256" key="4">
    <source>
        <dbReference type="SAM" id="MobiDB-lite"/>
    </source>
</evidence>
<dbReference type="InterPro" id="IPR058039">
    <property type="entry name" value="At3g05675-like_ankyrin"/>
</dbReference>
<evidence type="ECO:0000256" key="1">
    <source>
        <dbReference type="ARBA" id="ARBA00002668"/>
    </source>
</evidence>
<dbReference type="GO" id="GO:0016567">
    <property type="term" value="P:protein ubiquitination"/>
    <property type="evidence" value="ECO:0007669"/>
    <property type="project" value="UniProtKB-UniPathway"/>
</dbReference>
<reference evidence="6 7" key="2">
    <citation type="journal article" date="2018" name="Plant J.">
        <title>The Physcomitrella patens chromosome-scale assembly reveals moss genome structure and evolution.</title>
        <authorList>
            <person name="Lang D."/>
            <person name="Ullrich K.K."/>
            <person name="Murat F."/>
            <person name="Fuchs J."/>
            <person name="Jenkins J."/>
            <person name="Haas F.B."/>
            <person name="Piednoel M."/>
            <person name="Gundlach H."/>
            <person name="Van Bel M."/>
            <person name="Meyberg R."/>
            <person name="Vives C."/>
            <person name="Morata J."/>
            <person name="Symeonidi A."/>
            <person name="Hiss M."/>
            <person name="Muchero W."/>
            <person name="Kamisugi Y."/>
            <person name="Saleh O."/>
            <person name="Blanc G."/>
            <person name="Decker E.L."/>
            <person name="van Gessel N."/>
            <person name="Grimwood J."/>
            <person name="Hayes R.D."/>
            <person name="Graham S.W."/>
            <person name="Gunter L.E."/>
            <person name="McDaniel S.F."/>
            <person name="Hoernstein S.N.W."/>
            <person name="Larsson A."/>
            <person name="Li F.W."/>
            <person name="Perroud P.F."/>
            <person name="Phillips J."/>
            <person name="Ranjan P."/>
            <person name="Rokshar D.S."/>
            <person name="Rothfels C.J."/>
            <person name="Schneider L."/>
            <person name="Shu S."/>
            <person name="Stevenson D.W."/>
            <person name="Thummler F."/>
            <person name="Tillich M."/>
            <person name="Villarreal Aguilar J.C."/>
            <person name="Widiez T."/>
            <person name="Wong G.K."/>
            <person name="Wymore A."/>
            <person name="Zhang Y."/>
            <person name="Zimmer A.D."/>
            <person name="Quatrano R.S."/>
            <person name="Mayer K.F.X."/>
            <person name="Goodstein D."/>
            <person name="Casacuberta J.M."/>
            <person name="Vandepoele K."/>
            <person name="Reski R."/>
            <person name="Cuming A.C."/>
            <person name="Tuskan G.A."/>
            <person name="Maumus F."/>
            <person name="Salse J."/>
            <person name="Schmutz J."/>
            <person name="Rensing S.A."/>
        </authorList>
    </citation>
    <scope>NUCLEOTIDE SEQUENCE [LARGE SCALE GENOMIC DNA]</scope>
    <source>
        <strain evidence="6 7">cv. Gransden 2004</strain>
    </source>
</reference>
<keyword evidence="3" id="KW-0833">Ubl conjugation pathway</keyword>
<dbReference type="Proteomes" id="UP000006727">
    <property type="component" value="Chromosome 13"/>
</dbReference>
<dbReference type="EnsemblPlants" id="Pp3c13_7700V3.3">
    <property type="protein sequence ID" value="Pp3c13_7700V3.3"/>
    <property type="gene ID" value="Pp3c13_7700"/>
</dbReference>
<keyword evidence="7" id="KW-1185">Reference proteome</keyword>
<evidence type="ECO:0000259" key="5">
    <source>
        <dbReference type="PROSITE" id="PS50097"/>
    </source>
</evidence>
<dbReference type="InterPro" id="IPR038920">
    <property type="entry name" value="At3g05675-like"/>
</dbReference>
<feature type="compositionally biased region" description="Gly residues" evidence="4">
    <location>
        <begin position="67"/>
        <end position="77"/>
    </location>
</feature>
<dbReference type="PANTHER" id="PTHR31060">
    <property type="entry name" value="OSJNBA0011J08.25 PROTEIN-RELATED"/>
    <property type="match status" value="1"/>
</dbReference>
<dbReference type="CDD" id="cd18186">
    <property type="entry name" value="BTB_POZ_ZBTB_KLHL-like"/>
    <property type="match status" value="1"/>
</dbReference>
<evidence type="ECO:0000256" key="2">
    <source>
        <dbReference type="ARBA" id="ARBA00004906"/>
    </source>
</evidence>
<dbReference type="Gramene" id="Pp3c13_7700V3.3">
    <property type="protein sequence ID" value="Pp3c13_7700V3.3"/>
    <property type="gene ID" value="Pp3c13_7700"/>
</dbReference>
<reference evidence="6" key="3">
    <citation type="submission" date="2020-12" db="UniProtKB">
        <authorList>
            <consortium name="EnsemblPlants"/>
        </authorList>
    </citation>
    <scope>IDENTIFICATION</scope>
</reference>
<feature type="region of interest" description="Disordered" evidence="4">
    <location>
        <begin position="110"/>
        <end position="172"/>
    </location>
</feature>
<feature type="compositionally biased region" description="Polar residues" evidence="4">
    <location>
        <begin position="20"/>
        <end position="40"/>
    </location>
</feature>
<organism evidence="6 7">
    <name type="scientific">Physcomitrium patens</name>
    <name type="common">Spreading-leaved earth moss</name>
    <name type="synonym">Physcomitrella patens</name>
    <dbReference type="NCBI Taxonomy" id="3218"/>
    <lineage>
        <taxon>Eukaryota</taxon>
        <taxon>Viridiplantae</taxon>
        <taxon>Streptophyta</taxon>
        <taxon>Embryophyta</taxon>
        <taxon>Bryophyta</taxon>
        <taxon>Bryophytina</taxon>
        <taxon>Bryopsida</taxon>
        <taxon>Funariidae</taxon>
        <taxon>Funariales</taxon>
        <taxon>Funariaceae</taxon>
        <taxon>Physcomitrium</taxon>
    </lineage>
</organism>
<feature type="domain" description="BTB" evidence="5">
    <location>
        <begin position="288"/>
        <end position="364"/>
    </location>
</feature>
<dbReference type="UniPathway" id="UPA00143"/>
<dbReference type="InParanoid" id="A0A7I4AQ49"/>
<accession>A0A7I4AQ49</accession>
<dbReference type="SUPFAM" id="SSF54695">
    <property type="entry name" value="POZ domain"/>
    <property type="match status" value="1"/>
</dbReference>
<proteinExistence type="predicted"/>
<dbReference type="FunCoup" id="A0A7I4AQ49">
    <property type="interactions" value="1838"/>
</dbReference>
<sequence length="726" mass="80061">MAVVSRPPAGQQSQHRKAFQLQQGRGRSTSGVLYGSSDNVDTGGGGGGGSVDSFHHKEWNSQAHGSGRSGGGGGGMSRSGRNIEQTNVVYQGDDFGGGFGSWCGCISRSGVVSPPPRGEGERAGRGRKGEKGIGDVKSGDMGSLVKSFSGSFERTGSTPGSSPAFRPRLSPGKVSPLVEVVPPPASITAAPVSQHLQAMASTVFSMSNYNLTPGVKMHDSSSGVSSSPPVDKIKASPTLFEMMTHEQELGPKAVHSISLSQQLTFQEKMKSILSGTSPGNQFNDTTTSDLKLSLNNREGCSVTVNVHRHILVTHSRFFAAKLSDRWLKQQRANPNLIEITDIDDVEIYLETLRLMYCEDVKKSLLKENVNRVLGILKLSAHIMFEGGVFACLEYLEAVPWADDEEEKVTALMGQLQLESVGVASDVMKRCSSLESTNNEDILPRLLCAVTKGTDDKARREMKSLVSRMLRENMSQNKNTVDISKESLYRACHGCLDSLLHLFTQSKSGEDRNMLVEISRQADNLHWLVDILVDRRIADDFVRMWAHQGELATLHAQVPVMFRYEVSRLTARLCIAIGKGQVLSPKDVRFLLLQTWLQPLVDDFAWMQRCCRNLDKKVVEEGISQTILTLPLKQQQCILLSWFDRFSSSGDDCPNLQKAFEVWWRRTFTPPCVEEDACAERREFCERGVGLWSVGRLGIEFSGTSITRAKCRNFRRGRLIVLFSGVF</sequence>
<feature type="compositionally biased region" description="Basic and acidic residues" evidence="4">
    <location>
        <begin position="118"/>
        <end position="138"/>
    </location>
</feature>